<keyword evidence="2" id="KW-1185">Reference proteome</keyword>
<proteinExistence type="predicted"/>
<dbReference type="EMBL" id="BONE01000020">
    <property type="protein sequence ID" value="GIF73415.1"/>
    <property type="molecule type" value="Genomic_DNA"/>
</dbReference>
<reference evidence="1 2" key="1">
    <citation type="submission" date="2021-01" db="EMBL/GenBank/DDBJ databases">
        <title>Whole genome shotgun sequence of Asanoa siamensis NBRC 107932.</title>
        <authorList>
            <person name="Komaki H."/>
            <person name="Tamura T."/>
        </authorList>
    </citation>
    <scope>NUCLEOTIDE SEQUENCE [LARGE SCALE GENOMIC DNA]</scope>
    <source>
        <strain evidence="1 2">NBRC 107932</strain>
    </source>
</reference>
<dbReference type="RefSeq" id="WP_203713322.1">
    <property type="nucleotide sequence ID" value="NZ_BONE01000020.1"/>
</dbReference>
<sequence>MNPVEAMGHAVAAVAAGFRKDREALSILLRMSPDEAILVAGGMLDLVHLLAKLVAEDEDGVAAEVILATAEGRSDVVRRMATFAVDVINSDGALPCAVEADEVIVGLGAIAGQLAERAAAHRGETPLEVLGRIGLGVAELEAFDSLE</sequence>
<evidence type="ECO:0000313" key="2">
    <source>
        <dbReference type="Proteomes" id="UP000604117"/>
    </source>
</evidence>
<name>A0ABQ4CQ80_9ACTN</name>
<comment type="caution">
    <text evidence="1">The sequence shown here is derived from an EMBL/GenBank/DDBJ whole genome shotgun (WGS) entry which is preliminary data.</text>
</comment>
<evidence type="ECO:0000313" key="1">
    <source>
        <dbReference type="EMBL" id="GIF73415.1"/>
    </source>
</evidence>
<organism evidence="1 2">
    <name type="scientific">Asanoa siamensis</name>
    <dbReference type="NCBI Taxonomy" id="926357"/>
    <lineage>
        <taxon>Bacteria</taxon>
        <taxon>Bacillati</taxon>
        <taxon>Actinomycetota</taxon>
        <taxon>Actinomycetes</taxon>
        <taxon>Micromonosporales</taxon>
        <taxon>Micromonosporaceae</taxon>
        <taxon>Asanoa</taxon>
    </lineage>
</organism>
<protein>
    <submittedName>
        <fullName evidence="1">Uncharacterized protein</fullName>
    </submittedName>
</protein>
<accession>A0ABQ4CQ80</accession>
<dbReference type="Proteomes" id="UP000604117">
    <property type="component" value="Unassembled WGS sequence"/>
</dbReference>
<gene>
    <name evidence="1" type="ORF">Asi02nite_29330</name>
</gene>